<sequence length="834" mass="91449">MLTVGEASGLIAAAVMLVQYALPAILVVILIKYVGTENNAVTWSVVNRIISNTLWPHLLRADAVSIRRVPWPTNILGCVSTIAAALLVLSSVLAPLGLGEMVMPSKPDLVEFEYVKDPGPWGRVTMPRPAFKFSRLCESGRTINCPGQYQGVDFNETSPGMLQSVETDSTSTVNLTIPRNITTMFTSATSDRGNTVSGLFDIQYRRWKITRWGVYDKGQPYVGGASRHIESLIAQEGILLKEGLIVDMRESPGIGFRNHTVPMGLEYGGTWSEDITWIEPVTQCADTNLSIELRTNDNVNDLSANRTFFIVDRGAFLDLNDTALESPPWNDNQTLDLFGRAYKAARMHNVIVASALNISLPLIPPTTTVSRFMVKETAAGTAFFGPDFETIALGGLSDIVDPTEEVSGPSPDNSSVPTGNMSRPERPHYSDGVVKLVALNFSAITQICRGFYEVSDVELDTRANNITYPAVNCGTVLGAPVQSSQDNLTASGYSGVETYQKNLYVCASGVRASIKTVDFRYNGTGGRFSNLNVLTISDKKYANEASKPLWAAEHSFDKRMHFEPLWGLVDNSYENITDGFYALRAEKLWLPTSPFMTINFGETEGYDALAAVSGFGRRLSNLYGGISLGQRDYSGKFEYTLFERFQRVSHNQTVASQIPSLILNDGLAAGLVGTKTSISSRMVQWPASLAVDNTARGFPQVRVMTYRRVITYDIRFAIPGFVVLALLLFALVYALAICLFSHHSIISTMKHMYNQTGPGRLATNLLRPGQGDAKEPSRDWVNGYGRTVLSFGHIGPSEKEYYCAIVGKEGVHEADVHNALLAETTGERNDTPTR</sequence>
<keyword evidence="2" id="KW-0472">Membrane</keyword>
<name>A0A8H7E7Q9_9EURO</name>
<feature type="region of interest" description="Disordered" evidence="1">
    <location>
        <begin position="402"/>
        <end position="427"/>
    </location>
</feature>
<evidence type="ECO:0000313" key="3">
    <source>
        <dbReference type="EMBL" id="KAF7511510.1"/>
    </source>
</evidence>
<keyword evidence="2" id="KW-1133">Transmembrane helix</keyword>
<organism evidence="3 4">
    <name type="scientific">Endocarpon pusillum</name>
    <dbReference type="NCBI Taxonomy" id="364733"/>
    <lineage>
        <taxon>Eukaryota</taxon>
        <taxon>Fungi</taxon>
        <taxon>Dikarya</taxon>
        <taxon>Ascomycota</taxon>
        <taxon>Pezizomycotina</taxon>
        <taxon>Eurotiomycetes</taxon>
        <taxon>Chaetothyriomycetidae</taxon>
        <taxon>Verrucariales</taxon>
        <taxon>Verrucariaceae</taxon>
        <taxon>Endocarpon</taxon>
    </lineage>
</organism>
<comment type="caution">
    <text evidence="3">The sequence shown here is derived from an EMBL/GenBank/DDBJ whole genome shotgun (WGS) entry which is preliminary data.</text>
</comment>
<gene>
    <name evidence="3" type="ORF">GJ744_004098</name>
</gene>
<protein>
    <submittedName>
        <fullName evidence="3">Uncharacterized protein</fullName>
    </submittedName>
</protein>
<dbReference type="OrthoDB" id="3034003at2759"/>
<feature type="transmembrane region" description="Helical" evidence="2">
    <location>
        <begin position="12"/>
        <end position="31"/>
    </location>
</feature>
<feature type="compositionally biased region" description="Polar residues" evidence="1">
    <location>
        <begin position="410"/>
        <end position="421"/>
    </location>
</feature>
<evidence type="ECO:0000256" key="2">
    <source>
        <dbReference type="SAM" id="Phobius"/>
    </source>
</evidence>
<keyword evidence="4" id="KW-1185">Reference proteome</keyword>
<keyword evidence="2" id="KW-0812">Transmembrane</keyword>
<accession>A0A8H7E7Q9</accession>
<feature type="transmembrane region" description="Helical" evidence="2">
    <location>
        <begin position="75"/>
        <end position="98"/>
    </location>
</feature>
<evidence type="ECO:0000256" key="1">
    <source>
        <dbReference type="SAM" id="MobiDB-lite"/>
    </source>
</evidence>
<evidence type="ECO:0000313" key="4">
    <source>
        <dbReference type="Proteomes" id="UP000606974"/>
    </source>
</evidence>
<proteinExistence type="predicted"/>
<reference evidence="3" key="1">
    <citation type="submission" date="2020-02" db="EMBL/GenBank/DDBJ databases">
        <authorList>
            <person name="Palmer J.M."/>
        </authorList>
    </citation>
    <scope>NUCLEOTIDE SEQUENCE</scope>
    <source>
        <strain evidence="3">EPUS1.4</strain>
        <tissue evidence="3">Thallus</tissue>
    </source>
</reference>
<dbReference type="AlphaFoldDB" id="A0A8H7E7Q9"/>
<dbReference type="EMBL" id="JAACFV010000019">
    <property type="protein sequence ID" value="KAF7511510.1"/>
    <property type="molecule type" value="Genomic_DNA"/>
</dbReference>
<dbReference type="Proteomes" id="UP000606974">
    <property type="component" value="Unassembled WGS sequence"/>
</dbReference>
<feature type="transmembrane region" description="Helical" evidence="2">
    <location>
        <begin position="716"/>
        <end position="740"/>
    </location>
</feature>